<keyword evidence="6" id="KW-0266">Ethylene biosynthesis</keyword>
<feature type="domain" description="Fe2OG dioxygenase" evidence="12">
    <location>
        <begin position="192"/>
        <end position="294"/>
    </location>
</feature>
<dbReference type="RefSeq" id="WP_301816197.1">
    <property type="nucleotide sequence ID" value="NZ_JAUJZH010000048.1"/>
</dbReference>
<dbReference type="InterPro" id="IPR026992">
    <property type="entry name" value="DIOX_N"/>
</dbReference>
<dbReference type="Gene3D" id="2.60.120.330">
    <property type="entry name" value="B-lactam Antibiotic, Isopenicillin N Synthase, Chain"/>
    <property type="match status" value="1"/>
</dbReference>
<evidence type="ECO:0000256" key="3">
    <source>
        <dbReference type="ARBA" id="ARBA00012293"/>
    </source>
</evidence>
<dbReference type="Pfam" id="PF14226">
    <property type="entry name" value="DIOX_N"/>
    <property type="match status" value="1"/>
</dbReference>
<sequence>MLTDTLAPTPNPIRHDAPEEIPVLDLGPYLRGDPGALHALGKQLGHALENVGFYFIVNHGIEQALIDRTFAAARRFHAQPVDEKLKIKLDSNLRGYEPLKGSTTRHSAFEANNRPNLNEAFFIGRDLAPDHPDVLAGRPFRGLNQWPDDLPGFREDVLADCRAAEKLGLALVPVYAVALGVEPGFLMRGFEDPMFTFRMSHYPQTGALEDNEFSLAPHADMSFMTLLPDNEVPGLSIRLPNGRWIDAPAMAGSFLVNGGDLLRRYTNDRFLATPHKVLNRSGVERYAIPFFMDCSYDFVMECLPTCRGEHNPARYEPISYAEFRKFYRRSHYGNV</sequence>
<evidence type="ECO:0000256" key="2">
    <source>
        <dbReference type="ARBA" id="ARBA00004767"/>
    </source>
</evidence>
<reference evidence="13" key="1">
    <citation type="submission" date="2023-06" db="EMBL/GenBank/DDBJ databases">
        <authorList>
            <person name="Jiang Y."/>
            <person name="Liu Q."/>
        </authorList>
    </citation>
    <scope>NUCLEOTIDE SEQUENCE</scope>
    <source>
        <strain evidence="13">CGMCC 1.12090</strain>
    </source>
</reference>
<comment type="catalytic activity">
    <reaction evidence="9">
        <text>2-oxoglutarate + O2 + 2 H(+) = ethene + 3 CO2 + H2O</text>
        <dbReference type="Rhea" id="RHEA:31523"/>
        <dbReference type="ChEBI" id="CHEBI:15377"/>
        <dbReference type="ChEBI" id="CHEBI:15378"/>
        <dbReference type="ChEBI" id="CHEBI:15379"/>
        <dbReference type="ChEBI" id="CHEBI:16526"/>
        <dbReference type="ChEBI" id="CHEBI:16810"/>
        <dbReference type="ChEBI" id="CHEBI:18153"/>
        <dbReference type="EC" id="1.13.12.19"/>
    </reaction>
</comment>
<evidence type="ECO:0000256" key="4">
    <source>
        <dbReference type="ARBA" id="ARBA00012531"/>
    </source>
</evidence>
<organism evidence="13 14">
    <name type="scientific">Variovorax ginsengisoli</name>
    <dbReference type="NCBI Taxonomy" id="363844"/>
    <lineage>
        <taxon>Bacteria</taxon>
        <taxon>Pseudomonadati</taxon>
        <taxon>Pseudomonadota</taxon>
        <taxon>Betaproteobacteria</taxon>
        <taxon>Burkholderiales</taxon>
        <taxon>Comamonadaceae</taxon>
        <taxon>Variovorax</taxon>
    </lineage>
</organism>
<dbReference type="PROSITE" id="PS51471">
    <property type="entry name" value="FE2OG_OXY"/>
    <property type="match status" value="1"/>
</dbReference>
<accession>A0ABT8SFQ4</accession>
<dbReference type="Proteomes" id="UP001169027">
    <property type="component" value="Unassembled WGS sequence"/>
</dbReference>
<evidence type="ECO:0000259" key="12">
    <source>
        <dbReference type="PROSITE" id="PS51471"/>
    </source>
</evidence>
<dbReference type="EC" id="1.14.20.7" evidence="3"/>
<evidence type="ECO:0000256" key="7">
    <source>
        <dbReference type="ARBA" id="ARBA00031011"/>
    </source>
</evidence>
<comment type="caution">
    <text evidence="13">The sequence shown here is derived from an EMBL/GenBank/DDBJ whole genome shotgun (WGS) entry which is preliminary data.</text>
</comment>
<evidence type="ECO:0000313" key="13">
    <source>
        <dbReference type="EMBL" id="MDO1537761.1"/>
    </source>
</evidence>
<comment type="similarity">
    <text evidence="11">Belongs to the iron/ascorbate-dependent oxidoreductase family.</text>
</comment>
<evidence type="ECO:0000256" key="1">
    <source>
        <dbReference type="ARBA" id="ARBA00001954"/>
    </source>
</evidence>
<dbReference type="EC" id="1.13.12.19" evidence="4"/>
<keyword evidence="11" id="KW-0408">Iron</keyword>
<evidence type="ECO:0000256" key="9">
    <source>
        <dbReference type="ARBA" id="ARBA00047725"/>
    </source>
</evidence>
<dbReference type="InterPro" id="IPR005123">
    <property type="entry name" value="Oxoglu/Fe-dep_dioxygenase_dom"/>
</dbReference>
<dbReference type="Pfam" id="PF03171">
    <property type="entry name" value="2OG-FeII_Oxy"/>
    <property type="match status" value="1"/>
</dbReference>
<comment type="cofactor">
    <cofactor evidence="1">
        <name>Fe(2+)</name>
        <dbReference type="ChEBI" id="CHEBI:29033"/>
    </cofactor>
</comment>
<dbReference type="InterPro" id="IPR044861">
    <property type="entry name" value="IPNS-like_FE2OG_OXY"/>
</dbReference>
<dbReference type="EMBL" id="JAUKVY010000048">
    <property type="protein sequence ID" value="MDO1537761.1"/>
    <property type="molecule type" value="Genomic_DNA"/>
</dbReference>
<proteinExistence type="inferred from homology"/>
<evidence type="ECO:0000256" key="5">
    <source>
        <dbReference type="ARBA" id="ARBA00019045"/>
    </source>
</evidence>
<comment type="pathway">
    <text evidence="2">Alkene biosynthesis; ethylene biosynthesis via 2-oxoglutarate.</text>
</comment>
<dbReference type="PRINTS" id="PR00682">
    <property type="entry name" value="IPNSYNTHASE"/>
</dbReference>
<comment type="catalytic activity">
    <reaction evidence="10">
        <text>L-arginine + 2-oxoglutarate + O2 = guanidine + L-glutamate 5-semialdehyde + succinate + CO2</text>
        <dbReference type="Rhea" id="RHEA:31535"/>
        <dbReference type="ChEBI" id="CHEBI:15379"/>
        <dbReference type="ChEBI" id="CHEBI:16526"/>
        <dbReference type="ChEBI" id="CHEBI:16810"/>
        <dbReference type="ChEBI" id="CHEBI:30031"/>
        <dbReference type="ChEBI" id="CHEBI:30087"/>
        <dbReference type="ChEBI" id="CHEBI:32682"/>
        <dbReference type="ChEBI" id="CHEBI:58066"/>
        <dbReference type="EC" id="1.14.20.7"/>
    </reaction>
</comment>
<gene>
    <name evidence="13" type="ORF">Q2T77_36560</name>
</gene>
<evidence type="ECO:0000313" key="14">
    <source>
        <dbReference type="Proteomes" id="UP001169027"/>
    </source>
</evidence>
<evidence type="ECO:0000256" key="8">
    <source>
        <dbReference type="ARBA" id="ARBA00031282"/>
    </source>
</evidence>
<keyword evidence="11" id="KW-0479">Metal-binding</keyword>
<evidence type="ECO:0000256" key="6">
    <source>
        <dbReference type="ARBA" id="ARBA00022666"/>
    </source>
</evidence>
<dbReference type="SUPFAM" id="SSF51197">
    <property type="entry name" value="Clavaminate synthase-like"/>
    <property type="match status" value="1"/>
</dbReference>
<dbReference type="InterPro" id="IPR027443">
    <property type="entry name" value="IPNS-like_sf"/>
</dbReference>
<evidence type="ECO:0000256" key="11">
    <source>
        <dbReference type="RuleBase" id="RU003682"/>
    </source>
</evidence>
<keyword evidence="11" id="KW-0560">Oxidoreductase</keyword>
<keyword evidence="14" id="KW-1185">Reference proteome</keyword>
<dbReference type="PANTHER" id="PTHR47990">
    <property type="entry name" value="2-OXOGLUTARATE (2OG) AND FE(II)-DEPENDENT OXYGENASE SUPERFAMILY PROTEIN-RELATED"/>
    <property type="match status" value="1"/>
</dbReference>
<dbReference type="InterPro" id="IPR050231">
    <property type="entry name" value="Iron_ascorbate_oxido_reductase"/>
</dbReference>
<evidence type="ECO:0000256" key="10">
    <source>
        <dbReference type="ARBA" id="ARBA00049359"/>
    </source>
</evidence>
<name>A0ABT8SFQ4_9BURK</name>
<protein>
    <recommendedName>
        <fullName evidence="5">2-oxoglutarate-dependent ethylene/succinate-forming enzyme</fullName>
        <ecNumber evidence="4">1.13.12.19</ecNumber>
        <ecNumber evidence="3">1.14.20.7</ecNumber>
    </recommendedName>
    <alternativeName>
        <fullName evidence="7">2-oxoglutarate dioxygenase (ethylene-forming)</fullName>
    </alternativeName>
    <alternativeName>
        <fullName evidence="8">2-oxoglutarate/L-arginine monooxygenase/decarboxylase (succinate-forming)</fullName>
    </alternativeName>
</protein>